<dbReference type="AlphaFoldDB" id="A0AAZ1Y038"/>
<reference evidence="9" key="2">
    <citation type="submission" date="2025-08" db="UniProtKB">
        <authorList>
            <consortium name="Ensembl"/>
        </authorList>
    </citation>
    <scope>IDENTIFICATION</scope>
</reference>
<accession>A0AAZ1Y038</accession>
<evidence type="ECO:0000259" key="8">
    <source>
        <dbReference type="PROSITE" id="PS50835"/>
    </source>
</evidence>
<reference evidence="10" key="1">
    <citation type="submission" date="2020-03" db="EMBL/GenBank/DDBJ databases">
        <title>Evolution of repeat sequences and sex chromosomes of tilapia species revealed by chromosome-level genomes.</title>
        <authorList>
            <person name="Xu L."/>
            <person name="Tao W."/>
            <person name="Wang D."/>
            <person name="Zhou Q."/>
        </authorList>
    </citation>
    <scope>NUCLEOTIDE SEQUENCE [LARGE SCALE GENOMIC DNA]</scope>
    <source>
        <strain evidence="10">Israel</strain>
    </source>
</reference>
<dbReference type="Pfam" id="PF07686">
    <property type="entry name" value="V-set"/>
    <property type="match status" value="1"/>
</dbReference>
<dbReference type="Pfam" id="PF08205">
    <property type="entry name" value="C2-set_2"/>
    <property type="match status" value="1"/>
</dbReference>
<dbReference type="InterPro" id="IPR036179">
    <property type="entry name" value="Ig-like_dom_sf"/>
</dbReference>
<dbReference type="InterPro" id="IPR007110">
    <property type="entry name" value="Ig-like_dom"/>
</dbReference>
<feature type="chain" id="PRO_5044305802" description="Ig-like domain-containing protein" evidence="7">
    <location>
        <begin position="20"/>
        <end position="507"/>
    </location>
</feature>
<dbReference type="SMART" id="SM00409">
    <property type="entry name" value="IG"/>
    <property type="match status" value="3"/>
</dbReference>
<evidence type="ECO:0000256" key="2">
    <source>
        <dbReference type="ARBA" id="ARBA00022692"/>
    </source>
</evidence>
<dbReference type="InterPro" id="IPR013106">
    <property type="entry name" value="Ig_V-set"/>
</dbReference>
<dbReference type="InterPro" id="IPR003599">
    <property type="entry name" value="Ig_sub"/>
</dbReference>
<dbReference type="SUPFAM" id="SSF48726">
    <property type="entry name" value="Immunoglobulin"/>
    <property type="match status" value="3"/>
</dbReference>
<dbReference type="PANTHER" id="PTHR46484:SF7">
    <property type="entry name" value="MYELIN-ASSOCIATED GLYCOPROTEIN-LIKE-RELATED"/>
    <property type="match status" value="1"/>
</dbReference>
<organism evidence="9 10">
    <name type="scientific">Oreochromis aureus</name>
    <name type="common">Israeli tilapia</name>
    <name type="synonym">Chromis aureus</name>
    <dbReference type="NCBI Taxonomy" id="47969"/>
    <lineage>
        <taxon>Eukaryota</taxon>
        <taxon>Metazoa</taxon>
        <taxon>Chordata</taxon>
        <taxon>Craniata</taxon>
        <taxon>Vertebrata</taxon>
        <taxon>Euteleostomi</taxon>
        <taxon>Actinopterygii</taxon>
        <taxon>Neopterygii</taxon>
        <taxon>Teleostei</taxon>
        <taxon>Neoteleostei</taxon>
        <taxon>Acanthomorphata</taxon>
        <taxon>Ovalentaria</taxon>
        <taxon>Cichlomorphae</taxon>
        <taxon>Cichliformes</taxon>
        <taxon>Cichlidae</taxon>
        <taxon>African cichlids</taxon>
        <taxon>Pseudocrenilabrinae</taxon>
        <taxon>Oreochromini</taxon>
        <taxon>Oreochromis</taxon>
    </lineage>
</organism>
<evidence type="ECO:0000256" key="5">
    <source>
        <dbReference type="ARBA" id="ARBA00023157"/>
    </source>
</evidence>
<keyword evidence="5" id="KW-1015">Disulfide bond</keyword>
<keyword evidence="2 6" id="KW-0812">Transmembrane</keyword>
<evidence type="ECO:0000256" key="6">
    <source>
        <dbReference type="SAM" id="Phobius"/>
    </source>
</evidence>
<keyword evidence="7" id="KW-0732">Signal</keyword>
<evidence type="ECO:0000313" key="9">
    <source>
        <dbReference type="Ensembl" id="ENSOABP00000073224.1"/>
    </source>
</evidence>
<dbReference type="InterPro" id="IPR013162">
    <property type="entry name" value="CD80_C2-set"/>
</dbReference>
<keyword evidence="4 6" id="KW-0472">Membrane</keyword>
<dbReference type="Gene3D" id="2.60.40.10">
    <property type="entry name" value="Immunoglobulins"/>
    <property type="match status" value="3"/>
</dbReference>
<dbReference type="PROSITE" id="PS50835">
    <property type="entry name" value="IG_LIKE"/>
    <property type="match status" value="2"/>
</dbReference>
<dbReference type="Pfam" id="PF13895">
    <property type="entry name" value="Ig_2"/>
    <property type="match status" value="1"/>
</dbReference>
<evidence type="ECO:0000313" key="10">
    <source>
        <dbReference type="Proteomes" id="UP000472276"/>
    </source>
</evidence>
<reference evidence="9" key="3">
    <citation type="submission" date="2025-09" db="UniProtKB">
        <authorList>
            <consortium name="Ensembl"/>
        </authorList>
    </citation>
    <scope>IDENTIFICATION</scope>
</reference>
<keyword evidence="10" id="KW-1185">Reference proteome</keyword>
<feature type="domain" description="Ig-like" evidence="8">
    <location>
        <begin position="237"/>
        <end position="315"/>
    </location>
</feature>
<evidence type="ECO:0000256" key="1">
    <source>
        <dbReference type="ARBA" id="ARBA00004167"/>
    </source>
</evidence>
<comment type="subcellular location">
    <subcellularLocation>
        <location evidence="1">Membrane</location>
        <topology evidence="1">Single-pass membrane protein</topology>
    </subcellularLocation>
</comment>
<evidence type="ECO:0000256" key="3">
    <source>
        <dbReference type="ARBA" id="ARBA00022989"/>
    </source>
</evidence>
<proteinExistence type="predicted"/>
<sequence>MDALEWLLFLCIYSKVTQIAELSWTADVPNEVKGLLGSCVVIPCSYNYPDPQGKAKSFTGIWMTTEGDRVIYHPTQSKIVKQYQSRTKLLEDASSKNCSLMIEKLQQNDRGPFYFRIEIEGYDRASYRKNKVSISVMGEPNPTDFSVQEEVKEGQTVSASCSVSHSCPTYPPDFHWSHPGVQHFQAQKLQNGQWNSTSTLTFRSNRTDHNKSLQCRVTYHEGKHQETSKTIQVKYAPVNVKVEYQSDMNEGETAHLKCSSDANPVSSYEWHSEAGALLNKGQTYTMSNVSRHSEAVYCTAVNEEGRVRSSTVKLNVLYAPDIKSSSKCFSERGKVMCECIVESRPPSMLHFVLGDRVVQNSKVQTVGSVTTGTLQTDFGSFKFVHCLANNTLGNANLTLSLPLVDNMQNIFIASGAGVIFLIVLIATGVGVVKKWGRSGETPTSDLGIMKAERSVELHHYAPTKRKEDRKDMSCSDIYANDHVYGNVGISNDFINNSFIMCMHKQSE</sequence>
<keyword evidence="3 6" id="KW-1133">Transmembrane helix</keyword>
<dbReference type="GO" id="GO:0016020">
    <property type="term" value="C:membrane"/>
    <property type="evidence" value="ECO:0007669"/>
    <property type="project" value="UniProtKB-SubCell"/>
</dbReference>
<dbReference type="Ensembl" id="ENSOABT00000080913.1">
    <property type="protein sequence ID" value="ENSOABP00000073224.1"/>
    <property type="gene ID" value="ENSOABG00000012000.2"/>
</dbReference>
<evidence type="ECO:0000256" key="7">
    <source>
        <dbReference type="SAM" id="SignalP"/>
    </source>
</evidence>
<protein>
    <recommendedName>
        <fullName evidence="8">Ig-like domain-containing protein</fullName>
    </recommendedName>
</protein>
<evidence type="ECO:0000256" key="4">
    <source>
        <dbReference type="ARBA" id="ARBA00023136"/>
    </source>
</evidence>
<feature type="transmembrane region" description="Helical" evidence="6">
    <location>
        <begin position="410"/>
        <end position="432"/>
    </location>
</feature>
<name>A0AAZ1Y038_OREAU</name>
<dbReference type="Proteomes" id="UP000472276">
    <property type="component" value="Unassembled WGS sequence"/>
</dbReference>
<gene>
    <name evidence="9" type="primary">LOC116335439</name>
</gene>
<dbReference type="GeneID" id="116335439"/>
<feature type="signal peptide" evidence="7">
    <location>
        <begin position="1"/>
        <end position="19"/>
    </location>
</feature>
<dbReference type="RefSeq" id="XP_039475894.1">
    <property type="nucleotide sequence ID" value="XM_039619960.1"/>
</dbReference>
<dbReference type="PANTHER" id="PTHR46484">
    <property type="entry name" value="SI:CH211-171H4.5-RELATED"/>
    <property type="match status" value="1"/>
</dbReference>
<feature type="domain" description="Ig-like" evidence="8">
    <location>
        <begin position="140"/>
        <end position="232"/>
    </location>
</feature>
<dbReference type="InterPro" id="IPR013783">
    <property type="entry name" value="Ig-like_fold"/>
</dbReference>